<keyword evidence="2" id="KW-0812">Transmembrane</keyword>
<dbReference type="EMBL" id="DQAY01000115">
    <property type="protein sequence ID" value="HCO25009.1"/>
    <property type="molecule type" value="Genomic_DNA"/>
</dbReference>
<evidence type="ECO:0000256" key="1">
    <source>
        <dbReference type="SAM" id="MobiDB-lite"/>
    </source>
</evidence>
<evidence type="ECO:0000256" key="2">
    <source>
        <dbReference type="SAM" id="Phobius"/>
    </source>
</evidence>
<feature type="transmembrane region" description="Helical" evidence="2">
    <location>
        <begin position="20"/>
        <end position="37"/>
    </location>
</feature>
<name>A0A3D3R8A2_9PLAN</name>
<sequence>MMSEQSETNSKRIRIQSGVMLFVCITLVSAFLVYWIQSHQQEPSVYSTGHMNAVPAMDENSFPSAVDPETADLQPDPVSSASSPDLVLTQTTTRKPLLPDLKTVEEGELESTSWQNPFYNLFWKSQGWQFTEEGMESAADQVSVATFNRPYQKISVSFRVQVEQKFPDFELQLLTRHPDFPDQVLVSSVIHFQNDAVSISETAKNASQELKRIELDLTRAEPEAVPVRLVGTGNRFVLSIGRHRVLTCAQPALQSGKECFLCFLTNRERVKLTSLRIEGE</sequence>
<protein>
    <submittedName>
        <fullName evidence="3">Uncharacterized protein</fullName>
    </submittedName>
</protein>
<keyword evidence="2" id="KW-0472">Membrane</keyword>
<reference evidence="3 4" key="1">
    <citation type="journal article" date="2018" name="Nat. Biotechnol.">
        <title>A standardized bacterial taxonomy based on genome phylogeny substantially revises the tree of life.</title>
        <authorList>
            <person name="Parks D.H."/>
            <person name="Chuvochina M."/>
            <person name="Waite D.W."/>
            <person name="Rinke C."/>
            <person name="Skarshewski A."/>
            <person name="Chaumeil P.A."/>
            <person name="Hugenholtz P."/>
        </authorList>
    </citation>
    <scope>NUCLEOTIDE SEQUENCE [LARGE SCALE GENOMIC DNA]</scope>
    <source>
        <strain evidence="3">UBA9375</strain>
    </source>
</reference>
<comment type="caution">
    <text evidence="3">The sequence shown here is derived from an EMBL/GenBank/DDBJ whole genome shotgun (WGS) entry which is preliminary data.</text>
</comment>
<accession>A0A3D3R8A2</accession>
<proteinExistence type="predicted"/>
<gene>
    <name evidence="3" type="ORF">DIT97_19020</name>
</gene>
<evidence type="ECO:0000313" key="3">
    <source>
        <dbReference type="EMBL" id="HCO25009.1"/>
    </source>
</evidence>
<keyword evidence="2" id="KW-1133">Transmembrane helix</keyword>
<evidence type="ECO:0000313" key="4">
    <source>
        <dbReference type="Proteomes" id="UP000263642"/>
    </source>
</evidence>
<organism evidence="3 4">
    <name type="scientific">Gimesia maris</name>
    <dbReference type="NCBI Taxonomy" id="122"/>
    <lineage>
        <taxon>Bacteria</taxon>
        <taxon>Pseudomonadati</taxon>
        <taxon>Planctomycetota</taxon>
        <taxon>Planctomycetia</taxon>
        <taxon>Planctomycetales</taxon>
        <taxon>Planctomycetaceae</taxon>
        <taxon>Gimesia</taxon>
    </lineage>
</organism>
<dbReference type="AlphaFoldDB" id="A0A3D3R8A2"/>
<dbReference type="Proteomes" id="UP000263642">
    <property type="component" value="Unassembled WGS sequence"/>
</dbReference>
<feature type="region of interest" description="Disordered" evidence="1">
    <location>
        <begin position="57"/>
        <end position="85"/>
    </location>
</feature>